<dbReference type="Pfam" id="PF13976">
    <property type="entry name" value="gag_pre-integrs"/>
    <property type="match status" value="1"/>
</dbReference>
<name>A0AAV3PGE1_LITER</name>
<proteinExistence type="predicted"/>
<gene>
    <name evidence="2" type="ORF">LIER_37045</name>
</gene>
<dbReference type="InterPro" id="IPR012337">
    <property type="entry name" value="RNaseH-like_sf"/>
</dbReference>
<feature type="domain" description="Integrase catalytic" evidence="1">
    <location>
        <begin position="136"/>
        <end position="223"/>
    </location>
</feature>
<dbReference type="AlphaFoldDB" id="A0AAV3PGE1"/>
<accession>A0AAV3PGE1</accession>
<dbReference type="GO" id="GO:0003676">
    <property type="term" value="F:nucleic acid binding"/>
    <property type="evidence" value="ECO:0007669"/>
    <property type="project" value="InterPro"/>
</dbReference>
<dbReference type="EMBL" id="BAABME010017419">
    <property type="protein sequence ID" value="GAA0150002.1"/>
    <property type="molecule type" value="Genomic_DNA"/>
</dbReference>
<evidence type="ECO:0000313" key="3">
    <source>
        <dbReference type="Proteomes" id="UP001454036"/>
    </source>
</evidence>
<dbReference type="SUPFAM" id="SSF53098">
    <property type="entry name" value="Ribonuclease H-like"/>
    <property type="match status" value="1"/>
</dbReference>
<dbReference type="InterPro" id="IPR001584">
    <property type="entry name" value="Integrase_cat-core"/>
</dbReference>
<reference evidence="2 3" key="1">
    <citation type="submission" date="2024-01" db="EMBL/GenBank/DDBJ databases">
        <title>The complete chloroplast genome sequence of Lithospermum erythrorhizon: insights into the phylogenetic relationship among Boraginaceae species and the maternal lineages of purple gromwells.</title>
        <authorList>
            <person name="Okada T."/>
            <person name="Watanabe K."/>
        </authorList>
    </citation>
    <scope>NUCLEOTIDE SEQUENCE [LARGE SCALE GENOMIC DNA]</scope>
</reference>
<evidence type="ECO:0000259" key="1">
    <source>
        <dbReference type="PROSITE" id="PS50994"/>
    </source>
</evidence>
<dbReference type="InterPro" id="IPR025724">
    <property type="entry name" value="GAG-pre-integrase_dom"/>
</dbReference>
<sequence>MATNRMFPITSNCNTQKKWVGECLQATSNEVSMLWHQRYGHLNFKGLKIFHDKKMVMGLSELKGDNIVCTYCLNGKQTRSPIPKQSNWRADNILKLVHSDLCVPISPTSNSGKRHSISLQDFKAMVEESGKSIKCLRTDRGGEYVSGEFSAYCNEHGIKRQLKNPYTPYQNGVVERRTKTMMNMVRAMLSAKNMPKTLWPEAVNWTFYILNRCPTLAIKDMSP</sequence>
<dbReference type="Proteomes" id="UP001454036">
    <property type="component" value="Unassembled WGS sequence"/>
</dbReference>
<dbReference type="PANTHER" id="PTHR42648">
    <property type="entry name" value="TRANSPOSASE, PUTATIVE-RELATED"/>
    <property type="match status" value="1"/>
</dbReference>
<dbReference type="InterPro" id="IPR036397">
    <property type="entry name" value="RNaseH_sf"/>
</dbReference>
<organism evidence="2 3">
    <name type="scientific">Lithospermum erythrorhizon</name>
    <name type="common">Purple gromwell</name>
    <name type="synonym">Lithospermum officinale var. erythrorhizon</name>
    <dbReference type="NCBI Taxonomy" id="34254"/>
    <lineage>
        <taxon>Eukaryota</taxon>
        <taxon>Viridiplantae</taxon>
        <taxon>Streptophyta</taxon>
        <taxon>Embryophyta</taxon>
        <taxon>Tracheophyta</taxon>
        <taxon>Spermatophyta</taxon>
        <taxon>Magnoliopsida</taxon>
        <taxon>eudicotyledons</taxon>
        <taxon>Gunneridae</taxon>
        <taxon>Pentapetalae</taxon>
        <taxon>asterids</taxon>
        <taxon>lamiids</taxon>
        <taxon>Boraginales</taxon>
        <taxon>Boraginaceae</taxon>
        <taxon>Boraginoideae</taxon>
        <taxon>Lithospermeae</taxon>
        <taxon>Lithospermum</taxon>
    </lineage>
</organism>
<dbReference type="PANTHER" id="PTHR42648:SF18">
    <property type="entry name" value="RETROTRANSPOSON, UNCLASSIFIED-LIKE PROTEIN"/>
    <property type="match status" value="1"/>
</dbReference>
<protein>
    <recommendedName>
        <fullName evidence="1">Integrase catalytic domain-containing protein</fullName>
    </recommendedName>
</protein>
<dbReference type="PROSITE" id="PS50994">
    <property type="entry name" value="INTEGRASE"/>
    <property type="match status" value="1"/>
</dbReference>
<evidence type="ECO:0000313" key="2">
    <source>
        <dbReference type="EMBL" id="GAA0150002.1"/>
    </source>
</evidence>
<dbReference type="Gene3D" id="3.30.420.10">
    <property type="entry name" value="Ribonuclease H-like superfamily/Ribonuclease H"/>
    <property type="match status" value="1"/>
</dbReference>
<dbReference type="GO" id="GO:0015074">
    <property type="term" value="P:DNA integration"/>
    <property type="evidence" value="ECO:0007669"/>
    <property type="project" value="InterPro"/>
</dbReference>
<dbReference type="InterPro" id="IPR039537">
    <property type="entry name" value="Retrotran_Ty1/copia-like"/>
</dbReference>
<keyword evidence="3" id="KW-1185">Reference proteome</keyword>
<comment type="caution">
    <text evidence="2">The sequence shown here is derived from an EMBL/GenBank/DDBJ whole genome shotgun (WGS) entry which is preliminary data.</text>
</comment>